<comment type="caution">
    <text evidence="1">The sequence shown here is derived from an EMBL/GenBank/DDBJ whole genome shotgun (WGS) entry which is preliminary data.</text>
</comment>
<evidence type="ECO:0000313" key="2">
    <source>
        <dbReference type="Proteomes" id="UP000095192"/>
    </source>
</evidence>
<dbReference type="Proteomes" id="UP000095192">
    <property type="component" value="Unassembled WGS sequence"/>
</dbReference>
<name>A0A1D3CX52_9EIME</name>
<gene>
    <name evidence="1" type="ORF">cyc_08075</name>
</gene>
<dbReference type="VEuPathDB" id="ToxoDB:cyc_08075"/>
<proteinExistence type="predicted"/>
<protein>
    <submittedName>
        <fullName evidence="1">Uncharacterized protein</fullName>
    </submittedName>
</protein>
<keyword evidence="2" id="KW-1185">Reference proteome</keyword>
<dbReference type="EMBL" id="JROU02001639">
    <property type="protein sequence ID" value="OEH75769.1"/>
    <property type="molecule type" value="Genomic_DNA"/>
</dbReference>
<organism evidence="1 2">
    <name type="scientific">Cyclospora cayetanensis</name>
    <dbReference type="NCBI Taxonomy" id="88456"/>
    <lineage>
        <taxon>Eukaryota</taxon>
        <taxon>Sar</taxon>
        <taxon>Alveolata</taxon>
        <taxon>Apicomplexa</taxon>
        <taxon>Conoidasida</taxon>
        <taxon>Coccidia</taxon>
        <taxon>Eucoccidiorida</taxon>
        <taxon>Eimeriorina</taxon>
        <taxon>Eimeriidae</taxon>
        <taxon>Cyclospora</taxon>
    </lineage>
</organism>
<evidence type="ECO:0000313" key="1">
    <source>
        <dbReference type="EMBL" id="OEH75769.1"/>
    </source>
</evidence>
<reference evidence="1 2" key="1">
    <citation type="journal article" date="2016" name="BMC Genomics">
        <title>Comparative genomics reveals Cyclospora cayetanensis possesses coccidia-like metabolism and invasion components but unique surface antigens.</title>
        <authorList>
            <person name="Liu S."/>
            <person name="Wang L."/>
            <person name="Zheng H."/>
            <person name="Xu Z."/>
            <person name="Roellig D.M."/>
            <person name="Li N."/>
            <person name="Frace M.A."/>
            <person name="Tang K."/>
            <person name="Arrowood M.J."/>
            <person name="Moss D.M."/>
            <person name="Zhang L."/>
            <person name="Feng Y."/>
            <person name="Xiao L."/>
        </authorList>
    </citation>
    <scope>NUCLEOTIDE SEQUENCE [LARGE SCALE GENOMIC DNA]</scope>
    <source>
        <strain evidence="1 2">CHN_HEN01</strain>
    </source>
</reference>
<accession>A0A1D3CX52</accession>
<sequence length="126" mass="13799">MDAFLRQNVIRRQFVFRYPGRLSLPVEVWCRMHGVCEALTCKGSKDSPIAVAGIQENAVHIVFGRSDAEAEGVCWLEDPLVAVSVNIVKLFLIAKQLEAPQVPLKGASLFSTELLLLLTTAKSACS</sequence>
<dbReference type="AlphaFoldDB" id="A0A1D3CX52"/>
<dbReference type="InParanoid" id="A0A1D3CX52"/>